<dbReference type="Proteomes" id="UP000178869">
    <property type="component" value="Unassembled WGS sequence"/>
</dbReference>
<name>A0A1G2PHE5_9BACT</name>
<evidence type="ECO:0000313" key="2">
    <source>
        <dbReference type="EMBL" id="OHA47031.1"/>
    </source>
</evidence>
<comment type="caution">
    <text evidence="2">The sequence shown here is derived from an EMBL/GenBank/DDBJ whole genome shotgun (WGS) entry which is preliminary data.</text>
</comment>
<feature type="transmembrane region" description="Helical" evidence="1">
    <location>
        <begin position="12"/>
        <end position="29"/>
    </location>
</feature>
<sequence>MGRIKKSIHKAIIAVMILFCGAVVFILSLKTPFVSEHPLIKLVLPSSTGLSSTQFKSHFYEEPEISLEKIHIQAFYLVPETLQVNMPASWKDDFTKALIKIREFHSAQFKNSSNITFSLLETPVLTQDEIIASIPVGIDRPSRVDLTKIDQFIESKILTPGAFFYRSNFAEIPPGAFVVKLIFLEGPAALGAEGIAILSRSYFTDPVVNYGTSFLYHEFGHALGMPDLYDSESGETFSDGIMGSGRYRYIDYVHLDQDIKVKMGIK</sequence>
<dbReference type="EMBL" id="MHSR01000008">
    <property type="protein sequence ID" value="OHA47031.1"/>
    <property type="molecule type" value="Genomic_DNA"/>
</dbReference>
<keyword evidence="1" id="KW-1133">Transmembrane helix</keyword>
<dbReference type="AlphaFoldDB" id="A0A1G2PHE5"/>
<gene>
    <name evidence="2" type="ORF">A2828_03605</name>
</gene>
<keyword evidence="1" id="KW-0812">Transmembrane</keyword>
<accession>A0A1G2PHE5</accession>
<evidence type="ECO:0000256" key="1">
    <source>
        <dbReference type="SAM" id="Phobius"/>
    </source>
</evidence>
<protein>
    <submittedName>
        <fullName evidence="2">Uncharacterized protein</fullName>
    </submittedName>
</protein>
<evidence type="ECO:0000313" key="3">
    <source>
        <dbReference type="Proteomes" id="UP000178869"/>
    </source>
</evidence>
<keyword evidence="1" id="KW-0472">Membrane</keyword>
<dbReference type="SUPFAM" id="SSF55486">
    <property type="entry name" value="Metalloproteases ('zincins'), catalytic domain"/>
    <property type="match status" value="1"/>
</dbReference>
<reference evidence="2 3" key="1">
    <citation type="journal article" date="2016" name="Nat. Commun.">
        <title>Thousands of microbial genomes shed light on interconnected biogeochemical processes in an aquifer system.</title>
        <authorList>
            <person name="Anantharaman K."/>
            <person name="Brown C.T."/>
            <person name="Hug L.A."/>
            <person name="Sharon I."/>
            <person name="Castelle C.J."/>
            <person name="Probst A.J."/>
            <person name="Thomas B.C."/>
            <person name="Singh A."/>
            <person name="Wilkins M.J."/>
            <person name="Karaoz U."/>
            <person name="Brodie E.L."/>
            <person name="Williams K.H."/>
            <person name="Hubbard S.S."/>
            <person name="Banfield J.F."/>
        </authorList>
    </citation>
    <scope>NUCLEOTIDE SEQUENCE [LARGE SCALE GENOMIC DNA]</scope>
</reference>
<proteinExistence type="predicted"/>
<organism evidence="2 3">
    <name type="scientific">Candidatus Terrybacteria bacterium RIFCSPHIGHO2_01_FULL_43_35</name>
    <dbReference type="NCBI Taxonomy" id="1802361"/>
    <lineage>
        <taxon>Bacteria</taxon>
        <taxon>Candidatus Terryibacteriota</taxon>
    </lineage>
</organism>